<evidence type="ECO:0000256" key="3">
    <source>
        <dbReference type="PROSITE-ProRule" id="PRU00267"/>
    </source>
</evidence>
<dbReference type="AlphaFoldDB" id="A0A9N8ZA93"/>
<dbReference type="PANTHER" id="PTHR10270">
    <property type="entry name" value="SOX TRANSCRIPTION FACTOR"/>
    <property type="match status" value="1"/>
</dbReference>
<feature type="domain" description="HMG box" evidence="4">
    <location>
        <begin position="106"/>
        <end position="174"/>
    </location>
</feature>
<keyword evidence="2" id="KW-0804">Transcription</keyword>
<dbReference type="PANTHER" id="PTHR10270:SF161">
    <property type="entry name" value="SEX-DETERMINING REGION Y PROTEIN"/>
    <property type="match status" value="1"/>
</dbReference>
<evidence type="ECO:0000259" key="4">
    <source>
        <dbReference type="PROSITE" id="PS50118"/>
    </source>
</evidence>
<proteinExistence type="predicted"/>
<name>A0A9N8ZA93_9GLOM</name>
<comment type="caution">
    <text evidence="5">The sequence shown here is derived from an EMBL/GenBank/DDBJ whole genome shotgun (WGS) entry which is preliminary data.</text>
</comment>
<reference evidence="5" key="1">
    <citation type="submission" date="2021-06" db="EMBL/GenBank/DDBJ databases">
        <authorList>
            <person name="Kallberg Y."/>
            <person name="Tangrot J."/>
            <person name="Rosling A."/>
        </authorList>
    </citation>
    <scope>NUCLEOTIDE SEQUENCE</scope>
    <source>
        <strain evidence="5">CL551</strain>
    </source>
</reference>
<dbReference type="Proteomes" id="UP000789342">
    <property type="component" value="Unassembled WGS sequence"/>
</dbReference>
<dbReference type="SMART" id="SM00398">
    <property type="entry name" value="HMG"/>
    <property type="match status" value="1"/>
</dbReference>
<dbReference type="EMBL" id="CAJVPV010001105">
    <property type="protein sequence ID" value="CAG8486489.1"/>
    <property type="molecule type" value="Genomic_DNA"/>
</dbReference>
<keyword evidence="6" id="KW-1185">Reference proteome</keyword>
<evidence type="ECO:0000313" key="5">
    <source>
        <dbReference type="EMBL" id="CAG8486489.1"/>
    </source>
</evidence>
<evidence type="ECO:0000313" key="6">
    <source>
        <dbReference type="Proteomes" id="UP000789342"/>
    </source>
</evidence>
<gene>
    <name evidence="5" type="ORF">AMORRO_LOCUS2568</name>
</gene>
<dbReference type="GO" id="GO:0000978">
    <property type="term" value="F:RNA polymerase II cis-regulatory region sequence-specific DNA binding"/>
    <property type="evidence" value="ECO:0007669"/>
    <property type="project" value="TreeGrafter"/>
</dbReference>
<accession>A0A9N8ZA93</accession>
<dbReference type="Pfam" id="PF00505">
    <property type="entry name" value="HMG_box"/>
    <property type="match status" value="1"/>
</dbReference>
<keyword evidence="3" id="KW-0539">Nucleus</keyword>
<dbReference type="GO" id="GO:0005634">
    <property type="term" value="C:nucleus"/>
    <property type="evidence" value="ECO:0007669"/>
    <property type="project" value="UniProtKB-UniRule"/>
</dbReference>
<dbReference type="OrthoDB" id="6247875at2759"/>
<keyword evidence="1 3" id="KW-0238">DNA-binding</keyword>
<dbReference type="Gene3D" id="1.10.30.10">
    <property type="entry name" value="High mobility group box domain"/>
    <property type="match status" value="1"/>
</dbReference>
<sequence>MTLIKFATTTREALVLMLGALFPSRSYSRISGIPTLSSDNHTTLKEAGDVIAVFPETENTPTDLENSNQKSTSVSGCRALFPDFIVGPALLSSPNPVIVTQKQKKPPRPPNSFILYRRDFQAKMKEENTKLSNNKISIKAAKLWNKLSSEEKEKWVRMAEEEKKEHKKKYPGYTYRPKIRKQKKSAKNGNKMFSSFKVEFQSTLVVEKNFLVESMNNFNARSSIVSNNSFSTRDKNEFNNLVDKSITNPHFSEADASSHLTSSNISSPHFSGATVSSYQNPIYIPNLHFSEADASPHLTSSNISSPHFSGAV</sequence>
<dbReference type="CDD" id="cd01389">
    <property type="entry name" value="HMG-box_ROX1-like"/>
    <property type="match status" value="1"/>
</dbReference>
<organism evidence="5 6">
    <name type="scientific">Acaulospora morrowiae</name>
    <dbReference type="NCBI Taxonomy" id="94023"/>
    <lineage>
        <taxon>Eukaryota</taxon>
        <taxon>Fungi</taxon>
        <taxon>Fungi incertae sedis</taxon>
        <taxon>Mucoromycota</taxon>
        <taxon>Glomeromycotina</taxon>
        <taxon>Glomeromycetes</taxon>
        <taxon>Diversisporales</taxon>
        <taxon>Acaulosporaceae</taxon>
        <taxon>Acaulospora</taxon>
    </lineage>
</organism>
<dbReference type="InterPro" id="IPR009071">
    <property type="entry name" value="HMG_box_dom"/>
</dbReference>
<dbReference type="GO" id="GO:0001228">
    <property type="term" value="F:DNA-binding transcription activator activity, RNA polymerase II-specific"/>
    <property type="evidence" value="ECO:0007669"/>
    <property type="project" value="TreeGrafter"/>
</dbReference>
<dbReference type="PROSITE" id="PS50118">
    <property type="entry name" value="HMG_BOX_2"/>
    <property type="match status" value="1"/>
</dbReference>
<protein>
    <submittedName>
        <fullName evidence="5">17667_t:CDS:1</fullName>
    </submittedName>
</protein>
<evidence type="ECO:0000256" key="2">
    <source>
        <dbReference type="ARBA" id="ARBA00023163"/>
    </source>
</evidence>
<evidence type="ECO:0000256" key="1">
    <source>
        <dbReference type="ARBA" id="ARBA00023125"/>
    </source>
</evidence>
<dbReference type="InterPro" id="IPR050140">
    <property type="entry name" value="SRY-related_HMG-box_TF-like"/>
</dbReference>
<dbReference type="GO" id="GO:0030154">
    <property type="term" value="P:cell differentiation"/>
    <property type="evidence" value="ECO:0007669"/>
    <property type="project" value="TreeGrafter"/>
</dbReference>
<dbReference type="InterPro" id="IPR036910">
    <property type="entry name" value="HMG_box_dom_sf"/>
</dbReference>
<dbReference type="SUPFAM" id="SSF47095">
    <property type="entry name" value="HMG-box"/>
    <property type="match status" value="1"/>
</dbReference>
<feature type="non-terminal residue" evidence="5">
    <location>
        <position position="1"/>
    </location>
</feature>
<feature type="DNA-binding region" description="HMG box" evidence="3">
    <location>
        <begin position="106"/>
        <end position="174"/>
    </location>
</feature>